<dbReference type="EMBL" id="CAJVPK010001212">
    <property type="protein sequence ID" value="CAG8576597.1"/>
    <property type="molecule type" value="Genomic_DNA"/>
</dbReference>
<dbReference type="Proteomes" id="UP000789706">
    <property type="component" value="Unassembled WGS sequence"/>
</dbReference>
<organism evidence="1 2">
    <name type="scientific">Diversispora eburnea</name>
    <dbReference type="NCBI Taxonomy" id="1213867"/>
    <lineage>
        <taxon>Eukaryota</taxon>
        <taxon>Fungi</taxon>
        <taxon>Fungi incertae sedis</taxon>
        <taxon>Mucoromycota</taxon>
        <taxon>Glomeromycotina</taxon>
        <taxon>Glomeromycetes</taxon>
        <taxon>Diversisporales</taxon>
        <taxon>Diversisporaceae</taxon>
        <taxon>Diversispora</taxon>
    </lineage>
</organism>
<accession>A0A9N9G353</accession>
<protein>
    <submittedName>
        <fullName evidence="1">8925_t:CDS:1</fullName>
    </submittedName>
</protein>
<evidence type="ECO:0000313" key="1">
    <source>
        <dbReference type="EMBL" id="CAG8576597.1"/>
    </source>
</evidence>
<gene>
    <name evidence="1" type="ORF">DEBURN_LOCUS8356</name>
</gene>
<comment type="caution">
    <text evidence="1">The sequence shown here is derived from an EMBL/GenBank/DDBJ whole genome shotgun (WGS) entry which is preliminary data.</text>
</comment>
<name>A0A9N9G353_9GLOM</name>
<dbReference type="OrthoDB" id="2440732at2759"/>
<sequence>MGSKRTKRTKIMVLEDLEHNQIKSISREVVGFKESHFYGDRLPRKNVILNSSRTRNGAALKFKRKNC</sequence>
<proteinExistence type="predicted"/>
<evidence type="ECO:0000313" key="2">
    <source>
        <dbReference type="Proteomes" id="UP000789706"/>
    </source>
</evidence>
<dbReference type="AlphaFoldDB" id="A0A9N9G353"/>
<reference evidence="1" key="1">
    <citation type="submission" date="2021-06" db="EMBL/GenBank/DDBJ databases">
        <authorList>
            <person name="Kallberg Y."/>
            <person name="Tangrot J."/>
            <person name="Rosling A."/>
        </authorList>
    </citation>
    <scope>NUCLEOTIDE SEQUENCE</scope>
    <source>
        <strain evidence="1">AZ414A</strain>
    </source>
</reference>
<keyword evidence="2" id="KW-1185">Reference proteome</keyword>